<gene>
    <name evidence="9" type="ORF">ALO_01464</name>
</gene>
<evidence type="ECO:0000256" key="5">
    <source>
        <dbReference type="ARBA" id="ARBA00022692"/>
    </source>
</evidence>
<dbReference type="NCBIfam" id="NF037994">
    <property type="entry name" value="DcuC_1"/>
    <property type="match status" value="1"/>
</dbReference>
<organism evidence="9 10">
    <name type="scientific">Acetonema longum DSM 6540</name>
    <dbReference type="NCBI Taxonomy" id="1009370"/>
    <lineage>
        <taxon>Bacteria</taxon>
        <taxon>Bacillati</taxon>
        <taxon>Bacillota</taxon>
        <taxon>Negativicutes</taxon>
        <taxon>Acetonemataceae</taxon>
        <taxon>Acetonema</taxon>
    </lineage>
</organism>
<feature type="transmembrane region" description="Helical" evidence="8">
    <location>
        <begin position="129"/>
        <end position="149"/>
    </location>
</feature>
<feature type="transmembrane region" description="Helical" evidence="8">
    <location>
        <begin position="247"/>
        <end position="268"/>
    </location>
</feature>
<proteinExistence type="inferred from homology"/>
<feature type="transmembrane region" description="Helical" evidence="8">
    <location>
        <begin position="196"/>
        <end position="215"/>
    </location>
</feature>
<feature type="transmembrane region" description="Helical" evidence="8">
    <location>
        <begin position="412"/>
        <end position="431"/>
    </location>
</feature>
<keyword evidence="10" id="KW-1185">Reference proteome</keyword>
<reference evidence="9 10" key="1">
    <citation type="journal article" date="2011" name="EMBO J.">
        <title>Structural diversity of bacterial flagellar motors.</title>
        <authorList>
            <person name="Chen S."/>
            <person name="Beeby M."/>
            <person name="Murphy G.E."/>
            <person name="Leadbetter J.R."/>
            <person name="Hendrixson D.R."/>
            <person name="Briegel A."/>
            <person name="Li Z."/>
            <person name="Shi J."/>
            <person name="Tocheva E.I."/>
            <person name="Muller A."/>
            <person name="Dobro M.J."/>
            <person name="Jensen G.J."/>
        </authorList>
    </citation>
    <scope>NUCLEOTIDE SEQUENCE [LARGE SCALE GENOMIC DNA]</scope>
    <source>
        <strain evidence="9 10">DSM 6540</strain>
    </source>
</reference>
<evidence type="ECO:0000256" key="7">
    <source>
        <dbReference type="ARBA" id="ARBA00023136"/>
    </source>
</evidence>
<keyword evidence="6 8" id="KW-1133">Transmembrane helix</keyword>
<feature type="transmembrane region" description="Helical" evidence="8">
    <location>
        <begin position="350"/>
        <end position="371"/>
    </location>
</feature>
<dbReference type="GO" id="GO:0015556">
    <property type="term" value="F:C4-dicarboxylate transmembrane transporter activity"/>
    <property type="evidence" value="ECO:0007669"/>
    <property type="project" value="InterPro"/>
</dbReference>
<keyword evidence="3" id="KW-0813">Transport</keyword>
<dbReference type="STRING" id="1009370.ALO_01464"/>
<evidence type="ECO:0000256" key="1">
    <source>
        <dbReference type="ARBA" id="ARBA00004651"/>
    </source>
</evidence>
<feature type="transmembrane region" description="Helical" evidence="8">
    <location>
        <begin position="437"/>
        <end position="456"/>
    </location>
</feature>
<evidence type="ECO:0000313" key="10">
    <source>
        <dbReference type="Proteomes" id="UP000003240"/>
    </source>
</evidence>
<evidence type="ECO:0000313" key="9">
    <source>
        <dbReference type="EMBL" id="EGO65685.1"/>
    </source>
</evidence>
<dbReference type="Proteomes" id="UP000003240">
    <property type="component" value="Unassembled WGS sequence"/>
</dbReference>
<evidence type="ECO:0000256" key="4">
    <source>
        <dbReference type="ARBA" id="ARBA00022475"/>
    </source>
</evidence>
<evidence type="ECO:0000256" key="3">
    <source>
        <dbReference type="ARBA" id="ARBA00022448"/>
    </source>
</evidence>
<dbReference type="Pfam" id="PF03606">
    <property type="entry name" value="DcuC"/>
    <property type="match status" value="1"/>
</dbReference>
<comment type="caution">
    <text evidence="9">The sequence shown here is derived from an EMBL/GenBank/DDBJ whole genome shotgun (WGS) entry which is preliminary data.</text>
</comment>
<dbReference type="NCBIfam" id="TIGR00771">
    <property type="entry name" value="DcuC"/>
    <property type="match status" value="1"/>
</dbReference>
<accession>F7NE30</accession>
<evidence type="ECO:0000256" key="6">
    <source>
        <dbReference type="ARBA" id="ARBA00022989"/>
    </source>
</evidence>
<name>F7NE30_9FIRM</name>
<keyword evidence="5 8" id="KW-0812">Transmembrane</keyword>
<feature type="transmembrane region" description="Helical" evidence="8">
    <location>
        <begin position="275"/>
        <end position="294"/>
    </location>
</feature>
<evidence type="ECO:0000256" key="2">
    <source>
        <dbReference type="ARBA" id="ARBA00005275"/>
    </source>
</evidence>
<keyword evidence="7 8" id="KW-0472">Membrane</keyword>
<dbReference type="InterPro" id="IPR018385">
    <property type="entry name" value="C4_dicarb_anaerob_car-like"/>
</dbReference>
<dbReference type="PANTHER" id="PTHR42002">
    <property type="entry name" value="ANAEROBIC C4-DICARBOXYLATE TRANSPORTER DCUC-RELATED"/>
    <property type="match status" value="1"/>
</dbReference>
<sequence>MLGLLIGAIVTGWVGYMLYKKYKPQGVLLGAGIILMICTAVFGTGTILSAKQSTGVIWFDIFEAVKQLMSSRLAGLGLTIMSIGGFVRYMEQCGANQALVELSAAPLKWVKSPMIVMLVAYVIGHLVDIFVPSHAGLGLLLMLTVYPIMVNAGISKLTAVAVIATAKFTDIGPISSNAILAAHTAGLDPVTYFLQYQLPVVIVPIFVVGLAHYFVQPYWDKREGFAAVQDLAKENAVKEAEKEKAPVIYAFLPTLPLFLVIIFSPLFIKSIKMDVITAMLISTIVSMVFEFVRLRDIRPVMDNIMTFFDGMGKQFVAVVSLIICAETFAMGLVKVGAVDALIQGAQSAGLGLQATVVIISFIMVVCSFIMGSGNASFFAFAGLAPKIAAHLNVNPVLILLPMELTSGFGRCMSPITAAIVAISSIAGVSPFDVSKRVAIPVTLGLIAHIISMFVLFL</sequence>
<comment type="subcellular location">
    <subcellularLocation>
        <location evidence="1">Cell membrane</location>
        <topology evidence="1">Multi-pass membrane protein</topology>
    </subcellularLocation>
</comment>
<dbReference type="GO" id="GO:0005886">
    <property type="term" value="C:plasma membrane"/>
    <property type="evidence" value="ECO:0007669"/>
    <property type="project" value="UniProtKB-SubCell"/>
</dbReference>
<keyword evidence="4" id="KW-1003">Cell membrane</keyword>
<feature type="transmembrane region" description="Helical" evidence="8">
    <location>
        <begin position="27"/>
        <end position="48"/>
    </location>
</feature>
<dbReference type="AlphaFoldDB" id="F7NE30"/>
<dbReference type="eggNOG" id="COG3069">
    <property type="taxonomic scope" value="Bacteria"/>
</dbReference>
<feature type="transmembrane region" description="Helical" evidence="8">
    <location>
        <begin position="68"/>
        <end position="87"/>
    </location>
</feature>
<protein>
    <submittedName>
        <fullName evidence="9">Anaerobic c4-dicarboxylate antiporter, DcuC family protein</fullName>
    </submittedName>
</protein>
<dbReference type="PANTHER" id="PTHR42002:SF2">
    <property type="entry name" value="ANAEROBIC C4-DICARBOXYLATE TRANSPORTER DCUC-RELATED"/>
    <property type="match status" value="1"/>
</dbReference>
<dbReference type="EMBL" id="AFGF01000015">
    <property type="protein sequence ID" value="EGO65685.1"/>
    <property type="molecule type" value="Genomic_DNA"/>
</dbReference>
<evidence type="ECO:0000256" key="8">
    <source>
        <dbReference type="SAM" id="Phobius"/>
    </source>
</evidence>
<dbReference type="OrthoDB" id="1674075at2"/>
<feature type="transmembrane region" description="Helical" evidence="8">
    <location>
        <begin position="377"/>
        <end position="400"/>
    </location>
</feature>
<feature type="transmembrane region" description="Helical" evidence="8">
    <location>
        <begin position="314"/>
        <end position="338"/>
    </location>
</feature>
<comment type="similarity">
    <text evidence="2">Belongs to the DcuC/DcuD transporter (TC 2.A.61) family.</text>
</comment>
<dbReference type="RefSeq" id="WP_004092058.1">
    <property type="nucleotide sequence ID" value="NZ_AFGF01000015.1"/>
</dbReference>
<dbReference type="InterPro" id="IPR004669">
    <property type="entry name" value="C4_dicarb_anaerob_car"/>
</dbReference>